<organism evidence="1">
    <name type="scientific">freshwater metagenome</name>
    <dbReference type="NCBI Taxonomy" id="449393"/>
    <lineage>
        <taxon>unclassified sequences</taxon>
        <taxon>metagenomes</taxon>
        <taxon>ecological metagenomes</taxon>
    </lineage>
</organism>
<name>A0A6J6C1Y4_9ZZZZ</name>
<evidence type="ECO:0000313" key="1">
    <source>
        <dbReference type="EMBL" id="CAB4545154.1"/>
    </source>
</evidence>
<proteinExistence type="predicted"/>
<sequence length="201" mass="20731">MKKFLSKSSPVAWFLLGLLVAGGTGTAYAANGGTFRLGQSNSATATTKLTNTKGTALKIISKSSTPPLSVGSNSTKVPYLNADKVDGLNASQIATLGGGWAVVRPDGTTVRASSGVTVTKPSTGIYCVRVPGVNSQTRTATALPDWTNSATAGQVVSHIEIASDSNDCVTKSDFDVRTFTFDLSTNALNSTDNAFSFAVAR</sequence>
<evidence type="ECO:0000313" key="2">
    <source>
        <dbReference type="EMBL" id="CAB4615739.1"/>
    </source>
</evidence>
<protein>
    <submittedName>
        <fullName evidence="1">Unannotated protein</fullName>
    </submittedName>
</protein>
<gene>
    <name evidence="1" type="ORF">UFOPK1446_00656</name>
    <name evidence="2" type="ORF">UFOPK1939_00179</name>
</gene>
<reference evidence="1" key="1">
    <citation type="submission" date="2020-05" db="EMBL/GenBank/DDBJ databases">
        <authorList>
            <person name="Chiriac C."/>
            <person name="Salcher M."/>
            <person name="Ghai R."/>
            <person name="Kavagutti S V."/>
        </authorList>
    </citation>
    <scope>NUCLEOTIDE SEQUENCE</scope>
</reference>
<dbReference type="EMBL" id="CAEZVF010000014">
    <property type="protein sequence ID" value="CAB4615739.1"/>
    <property type="molecule type" value="Genomic_DNA"/>
</dbReference>
<accession>A0A6J6C1Y4</accession>
<dbReference type="EMBL" id="CAEZSO010000117">
    <property type="protein sequence ID" value="CAB4545154.1"/>
    <property type="molecule type" value="Genomic_DNA"/>
</dbReference>
<dbReference type="AlphaFoldDB" id="A0A6J6C1Y4"/>